<evidence type="ECO:0000313" key="4">
    <source>
        <dbReference type="Proteomes" id="UP000230390"/>
    </source>
</evidence>
<dbReference type="AlphaFoldDB" id="A0A2G8TL51"/>
<feature type="transmembrane region" description="Helical" evidence="1">
    <location>
        <begin position="109"/>
        <end position="126"/>
    </location>
</feature>
<protein>
    <recommendedName>
        <fullName evidence="5">PEP-CTERM protein-sorting domain-containing protein</fullName>
    </recommendedName>
</protein>
<organism evidence="3 4">
    <name type="scientific">Massilia eurypsychrophila</name>
    <dbReference type="NCBI Taxonomy" id="1485217"/>
    <lineage>
        <taxon>Bacteria</taxon>
        <taxon>Pseudomonadati</taxon>
        <taxon>Pseudomonadota</taxon>
        <taxon>Betaproteobacteria</taxon>
        <taxon>Burkholderiales</taxon>
        <taxon>Oxalobacteraceae</taxon>
        <taxon>Telluria group</taxon>
        <taxon>Massilia</taxon>
    </lineage>
</organism>
<dbReference type="EMBL" id="PDOC01000001">
    <property type="protein sequence ID" value="PIL46775.1"/>
    <property type="molecule type" value="Genomic_DNA"/>
</dbReference>
<evidence type="ECO:0008006" key="5">
    <source>
        <dbReference type="Google" id="ProtNLM"/>
    </source>
</evidence>
<reference evidence="3 4" key="1">
    <citation type="submission" date="2017-10" db="EMBL/GenBank/DDBJ databases">
        <title>Massilia psychrophilum sp. nov., a novel purple-pigmented bacterium isolated from Tianshan glacier, Xinjiang Municipality, China.</title>
        <authorList>
            <person name="Wang H."/>
        </authorList>
    </citation>
    <scope>NUCLEOTIDE SEQUENCE [LARGE SCALE GENOMIC DNA]</scope>
    <source>
        <strain evidence="3 4">JCM 30074</strain>
    </source>
</reference>
<evidence type="ECO:0000256" key="2">
    <source>
        <dbReference type="SAM" id="SignalP"/>
    </source>
</evidence>
<accession>A0A2G8TL51</accession>
<keyword evidence="1" id="KW-1133">Transmembrane helix</keyword>
<feature type="chain" id="PRO_5013963701" description="PEP-CTERM protein-sorting domain-containing protein" evidence="2">
    <location>
        <begin position="22"/>
        <end position="138"/>
    </location>
</feature>
<gene>
    <name evidence="3" type="ORF">CR105_01065</name>
</gene>
<dbReference type="Proteomes" id="UP000230390">
    <property type="component" value="Unassembled WGS sequence"/>
</dbReference>
<feature type="signal peptide" evidence="2">
    <location>
        <begin position="1"/>
        <end position="21"/>
    </location>
</feature>
<keyword evidence="4" id="KW-1185">Reference proteome</keyword>
<keyword evidence="1" id="KW-0812">Transmembrane</keyword>
<keyword evidence="2" id="KW-0732">Signal</keyword>
<keyword evidence="1" id="KW-0472">Membrane</keyword>
<dbReference type="RefSeq" id="WP_099786578.1">
    <property type="nucleotide sequence ID" value="NZ_JBHLYV010000100.1"/>
</dbReference>
<comment type="caution">
    <text evidence="3">The sequence shown here is derived from an EMBL/GenBank/DDBJ whole genome shotgun (WGS) entry which is preliminary data.</text>
</comment>
<name>A0A2G8TL51_9BURK</name>
<proteinExistence type="predicted"/>
<sequence length="138" mass="14088">MKKASCFSIAALCLCALAANAGTITQRASLGEPAEAGLQMLALSAADQLDMDVWNRSVAAARQLPDLVERTVFTGPVASVSYAPLGTPAVELAGGQPGMQALFAPGPSPFSFMLLAAGLALGSYTLRRTRISSEAACG</sequence>
<evidence type="ECO:0000313" key="3">
    <source>
        <dbReference type="EMBL" id="PIL46775.1"/>
    </source>
</evidence>
<evidence type="ECO:0000256" key="1">
    <source>
        <dbReference type="SAM" id="Phobius"/>
    </source>
</evidence>